<protein>
    <submittedName>
        <fullName evidence="2">Uncharacterized protein</fullName>
    </submittedName>
</protein>
<keyword evidence="3" id="KW-1185">Reference proteome</keyword>
<accession>L2F7M1</accession>
<dbReference type="STRING" id="1230338.MOMA_01420"/>
<gene>
    <name evidence="2" type="ORF">MOMA_01420</name>
</gene>
<feature type="transmembrane region" description="Helical" evidence="1">
    <location>
        <begin position="14"/>
        <end position="35"/>
    </location>
</feature>
<sequence>MLGGLFKGAVIDGFLVAFGDIFIPYFGICIGKIIWQKHYCISKHLLTQEYFDIKILLKFLLKMTQQNLKNVTILLFFSLINKIYEKKQ</sequence>
<dbReference type="AlphaFoldDB" id="L2F7M1"/>
<reference evidence="2 3" key="1">
    <citation type="journal article" date="2013" name="Genome Announc.">
        <title>Genome Sequence of Moraxella macacae 0408225, a Novel Bacterial Species Isolated from a Cynomolgus Macaque with Epistaxis.</title>
        <authorList>
            <person name="Ladner J.T."/>
            <person name="Whitehouse C.A."/>
            <person name="Koroleva G.I."/>
            <person name="Palacios G.F."/>
        </authorList>
    </citation>
    <scope>NUCLEOTIDE SEQUENCE [LARGE SCALE GENOMIC DNA]</scope>
    <source>
        <strain evidence="2 3">0408225</strain>
    </source>
</reference>
<dbReference type="Proteomes" id="UP000023795">
    <property type="component" value="Unassembled WGS sequence"/>
</dbReference>
<keyword evidence="1" id="KW-1133">Transmembrane helix</keyword>
<keyword evidence="1" id="KW-0472">Membrane</keyword>
<evidence type="ECO:0000313" key="3">
    <source>
        <dbReference type="Proteomes" id="UP000023795"/>
    </source>
</evidence>
<name>L2F7M1_9GAMM</name>
<comment type="caution">
    <text evidence="2">The sequence shown here is derived from an EMBL/GenBank/DDBJ whole genome shotgun (WGS) entry which is preliminary data.</text>
</comment>
<proteinExistence type="predicted"/>
<dbReference type="EMBL" id="ANIN01000001">
    <property type="protein sequence ID" value="ELA09027.1"/>
    <property type="molecule type" value="Genomic_DNA"/>
</dbReference>
<dbReference type="PATRIC" id="fig|1230338.3.peg.313"/>
<evidence type="ECO:0000313" key="2">
    <source>
        <dbReference type="EMBL" id="ELA09027.1"/>
    </source>
</evidence>
<keyword evidence="1" id="KW-0812">Transmembrane</keyword>
<organism evidence="2 3">
    <name type="scientific">Moraxella macacae 0408225</name>
    <dbReference type="NCBI Taxonomy" id="1230338"/>
    <lineage>
        <taxon>Bacteria</taxon>
        <taxon>Pseudomonadati</taxon>
        <taxon>Pseudomonadota</taxon>
        <taxon>Gammaproteobacteria</taxon>
        <taxon>Moraxellales</taxon>
        <taxon>Moraxellaceae</taxon>
        <taxon>Moraxella</taxon>
    </lineage>
</organism>
<evidence type="ECO:0000256" key="1">
    <source>
        <dbReference type="SAM" id="Phobius"/>
    </source>
</evidence>